<protein>
    <submittedName>
        <fullName evidence="1">Uncharacterized protein</fullName>
    </submittedName>
</protein>
<proteinExistence type="predicted"/>
<organism evidence="1 2">
    <name type="scientific">Lederbergia lenta</name>
    <name type="common">Bacillus lentus</name>
    <dbReference type="NCBI Taxonomy" id="1467"/>
    <lineage>
        <taxon>Bacteria</taxon>
        <taxon>Bacillati</taxon>
        <taxon>Bacillota</taxon>
        <taxon>Bacilli</taxon>
        <taxon>Bacillales</taxon>
        <taxon>Bacillaceae</taxon>
        <taxon>Lederbergia</taxon>
    </lineage>
</organism>
<reference evidence="1 2" key="1">
    <citation type="submission" date="2018-06" db="EMBL/GenBank/DDBJ databases">
        <authorList>
            <consortium name="Pathogen Informatics"/>
            <person name="Doyle S."/>
        </authorList>
    </citation>
    <scope>NUCLEOTIDE SEQUENCE [LARGE SCALE GENOMIC DNA]</scope>
    <source>
        <strain evidence="1 2">NCTC4824</strain>
    </source>
</reference>
<evidence type="ECO:0000313" key="2">
    <source>
        <dbReference type="Proteomes" id="UP000249134"/>
    </source>
</evidence>
<dbReference type="AlphaFoldDB" id="A0A2X4W3H7"/>
<dbReference type="Proteomes" id="UP000249134">
    <property type="component" value="Chromosome 1"/>
</dbReference>
<dbReference type="EMBL" id="LS483476">
    <property type="protein sequence ID" value="SQI58716.1"/>
    <property type="molecule type" value="Genomic_DNA"/>
</dbReference>
<gene>
    <name evidence="1" type="ORF">NCTC4824_02271</name>
</gene>
<dbReference type="KEGG" id="blen:NCTC4824_02271"/>
<keyword evidence="2" id="KW-1185">Reference proteome</keyword>
<dbReference type="STRING" id="1348624.GCA_001591545_01323"/>
<name>A0A2X4W3H7_LEDLE</name>
<accession>A0A2X4W3H7</accession>
<sequence length="54" mass="6203">MKAVENFGSPWLEQNDMTFHDLLAGACLFEPKLCEFQRGYIDVEVKNVIVKSQL</sequence>
<evidence type="ECO:0000313" key="1">
    <source>
        <dbReference type="EMBL" id="SQI58716.1"/>
    </source>
</evidence>